<evidence type="ECO:0000256" key="6">
    <source>
        <dbReference type="ARBA" id="ARBA00022989"/>
    </source>
</evidence>
<evidence type="ECO:0000256" key="9">
    <source>
        <dbReference type="SAM" id="Phobius"/>
    </source>
</evidence>
<comment type="subcellular location">
    <subcellularLocation>
        <location evidence="1">Cell inner membrane</location>
        <topology evidence="1">Multi-pass membrane protein</topology>
    </subcellularLocation>
</comment>
<dbReference type="Pfam" id="PF04143">
    <property type="entry name" value="Sulf_transp"/>
    <property type="match status" value="1"/>
</dbReference>
<dbReference type="PROSITE" id="PS51257">
    <property type="entry name" value="PROKAR_LIPOPROTEIN"/>
    <property type="match status" value="1"/>
</dbReference>
<keyword evidence="2" id="KW-0813">Transport</keyword>
<dbReference type="PANTHER" id="PTHR30574">
    <property type="entry name" value="INNER MEMBRANE PROTEIN YEDE"/>
    <property type="match status" value="1"/>
</dbReference>
<dbReference type="GO" id="GO:0005886">
    <property type="term" value="C:plasma membrane"/>
    <property type="evidence" value="ECO:0007669"/>
    <property type="project" value="UniProtKB-SubCell"/>
</dbReference>
<comment type="caution">
    <text evidence="10">The sequence shown here is derived from an EMBL/GenBank/DDBJ whole genome shotgun (WGS) entry which is preliminary data.</text>
</comment>
<keyword evidence="5 9" id="KW-0812">Transmembrane</keyword>
<feature type="transmembrane region" description="Helical" evidence="9">
    <location>
        <begin position="380"/>
        <end position="399"/>
    </location>
</feature>
<accession>A0A3M6QXZ7</accession>
<evidence type="ECO:0000256" key="4">
    <source>
        <dbReference type="ARBA" id="ARBA00022519"/>
    </source>
</evidence>
<name>A0A3M6QXZ7_9BURK</name>
<dbReference type="OrthoDB" id="9794165at2"/>
<protein>
    <submittedName>
        <fullName evidence="10">YeeE/YedE family protein</fullName>
    </submittedName>
</protein>
<evidence type="ECO:0000256" key="3">
    <source>
        <dbReference type="ARBA" id="ARBA00022475"/>
    </source>
</evidence>
<feature type="transmembrane region" description="Helical" evidence="9">
    <location>
        <begin position="351"/>
        <end position="374"/>
    </location>
</feature>
<comment type="similarity">
    <text evidence="8">Belongs to the TsuA/YedE (TC 9.B.102) family.</text>
</comment>
<dbReference type="EMBL" id="RDQO01000001">
    <property type="protein sequence ID" value="RMX07895.1"/>
    <property type="molecule type" value="Genomic_DNA"/>
</dbReference>
<dbReference type="RefSeq" id="WP_122226018.1">
    <property type="nucleotide sequence ID" value="NZ_RDQO01000001.1"/>
</dbReference>
<evidence type="ECO:0000313" key="10">
    <source>
        <dbReference type="EMBL" id="RMX07895.1"/>
    </source>
</evidence>
<reference evidence="10 11" key="1">
    <citation type="submission" date="2018-10" db="EMBL/GenBank/DDBJ databases">
        <title>Draft genome of Cortibacter populi DSM10536.</title>
        <authorList>
            <person name="Bernier A.-M."/>
            <person name="Bernard K."/>
        </authorList>
    </citation>
    <scope>NUCLEOTIDE SEQUENCE [LARGE SCALE GENOMIC DNA]</scope>
    <source>
        <strain evidence="10 11">DSM 105136</strain>
    </source>
</reference>
<dbReference type="Proteomes" id="UP000278006">
    <property type="component" value="Unassembled WGS sequence"/>
</dbReference>
<feature type="transmembrane region" description="Helical" evidence="9">
    <location>
        <begin position="30"/>
        <end position="54"/>
    </location>
</feature>
<feature type="transmembrane region" description="Helical" evidence="9">
    <location>
        <begin position="105"/>
        <end position="127"/>
    </location>
</feature>
<keyword evidence="6 9" id="KW-1133">Transmembrane helix</keyword>
<feature type="transmembrane region" description="Helical" evidence="9">
    <location>
        <begin position="318"/>
        <end position="339"/>
    </location>
</feature>
<evidence type="ECO:0000256" key="2">
    <source>
        <dbReference type="ARBA" id="ARBA00022448"/>
    </source>
</evidence>
<sequence length="410" mass="42444">MQKVASVLVLAGLLAWGAWLQAQGGGNTLVFALACGLVLGVALQRSRFCFYCHARDWFEDRDPRGLLAIILAMAIGLVGYTVVLGGWIAVPAPGRLPPDMHIGPVSWALVLAGVAFGLGMVISGSCISAHWYRLSEGSAASPFALLGTALGFILGFKSWNGLYSLTIADAPVVWLPAHLGYGGALLLQLAVLAALAAWLWRGFGSAAYLAKQGGNQGAGQAGVGASGDVAGAGVPSLGQVWQRLWQGRWSYWTGGLIVGLVGAFAIVRMRPLGVTATLGSAARQWADAQGWIPATMHGLDGFAGCATTPQSTFLTPNAVLLSGIVGGAFFAAFMSRQFVLRLPGWRDVLRGLSGGVLLGWGAMVGLGCTVGTLLSGSQAGALSGWVFGAAMFLAIWGGLRIKRLVLRPAA</sequence>
<keyword evidence="7 9" id="KW-0472">Membrane</keyword>
<dbReference type="PANTHER" id="PTHR30574:SF1">
    <property type="entry name" value="SULPHUR TRANSPORT DOMAIN-CONTAINING PROTEIN"/>
    <property type="match status" value="1"/>
</dbReference>
<feature type="transmembrane region" description="Helical" evidence="9">
    <location>
        <begin position="249"/>
        <end position="267"/>
    </location>
</feature>
<keyword evidence="4" id="KW-0997">Cell inner membrane</keyword>
<keyword evidence="11" id="KW-1185">Reference proteome</keyword>
<evidence type="ECO:0000256" key="8">
    <source>
        <dbReference type="ARBA" id="ARBA00035655"/>
    </source>
</evidence>
<dbReference type="InterPro" id="IPR007272">
    <property type="entry name" value="Sulf_transp_TsuA/YedE"/>
</dbReference>
<proteinExistence type="inferred from homology"/>
<keyword evidence="3" id="KW-1003">Cell membrane</keyword>
<evidence type="ECO:0000256" key="1">
    <source>
        <dbReference type="ARBA" id="ARBA00004429"/>
    </source>
</evidence>
<evidence type="ECO:0000256" key="5">
    <source>
        <dbReference type="ARBA" id="ARBA00022692"/>
    </source>
</evidence>
<dbReference type="AlphaFoldDB" id="A0A3M6QXZ7"/>
<evidence type="ECO:0000256" key="7">
    <source>
        <dbReference type="ARBA" id="ARBA00023136"/>
    </source>
</evidence>
<feature type="transmembrane region" description="Helical" evidence="9">
    <location>
        <begin position="139"/>
        <end position="159"/>
    </location>
</feature>
<feature type="transmembrane region" description="Helical" evidence="9">
    <location>
        <begin position="66"/>
        <end position="90"/>
    </location>
</feature>
<feature type="transmembrane region" description="Helical" evidence="9">
    <location>
        <begin position="179"/>
        <end position="200"/>
    </location>
</feature>
<evidence type="ECO:0000313" key="11">
    <source>
        <dbReference type="Proteomes" id="UP000278006"/>
    </source>
</evidence>
<organism evidence="10 11">
    <name type="scientific">Corticibacter populi</name>
    <dbReference type="NCBI Taxonomy" id="1550736"/>
    <lineage>
        <taxon>Bacteria</taxon>
        <taxon>Pseudomonadati</taxon>
        <taxon>Pseudomonadota</taxon>
        <taxon>Betaproteobacteria</taxon>
        <taxon>Burkholderiales</taxon>
        <taxon>Comamonadaceae</taxon>
        <taxon>Corticibacter</taxon>
    </lineage>
</organism>
<gene>
    <name evidence="10" type="ORF">D8I35_01870</name>
</gene>